<evidence type="ECO:0000313" key="2">
    <source>
        <dbReference type="EMBL" id="CAE7235105.1"/>
    </source>
</evidence>
<sequence length="229" mass="25262">MSKDLLKGQGKDKFARGEVNEAVTCWLQALDSIPPPPAGTRGLLGILQGAAKPEEDEKEDGRVLKMRVALLLNLALAHMRLKKFRQAVGFCDEALFDEPGNVKALYRKADALGELCDWHEAEEAAAKLQASGEEGAKLAAQQREEWRRRRRQADGKQKKMWSAALDKDKSTPQPPEEVKLPTKQKAEVASASGDRNLRKKTPFIDPGSRGGSLVYSKDSDDEPFRPAAD</sequence>
<reference evidence="2" key="1">
    <citation type="submission" date="2021-02" db="EMBL/GenBank/DDBJ databases">
        <authorList>
            <person name="Dougan E. K."/>
            <person name="Rhodes N."/>
            <person name="Thang M."/>
            <person name="Chan C."/>
        </authorList>
    </citation>
    <scope>NUCLEOTIDE SEQUENCE</scope>
</reference>
<accession>A0A812L3A9</accession>
<evidence type="ECO:0000313" key="3">
    <source>
        <dbReference type="Proteomes" id="UP000604046"/>
    </source>
</evidence>
<dbReference type="GO" id="GO:0012505">
    <property type="term" value="C:endomembrane system"/>
    <property type="evidence" value="ECO:0007669"/>
    <property type="project" value="TreeGrafter"/>
</dbReference>
<dbReference type="GO" id="GO:0044183">
    <property type="term" value="F:protein folding chaperone"/>
    <property type="evidence" value="ECO:0007669"/>
    <property type="project" value="TreeGrafter"/>
</dbReference>
<dbReference type="GO" id="GO:0005740">
    <property type="term" value="C:mitochondrial envelope"/>
    <property type="evidence" value="ECO:0007669"/>
    <property type="project" value="TreeGrafter"/>
</dbReference>
<dbReference type="GO" id="GO:0005829">
    <property type="term" value="C:cytosol"/>
    <property type="evidence" value="ECO:0007669"/>
    <property type="project" value="TreeGrafter"/>
</dbReference>
<dbReference type="PANTHER" id="PTHR46512:SF1">
    <property type="entry name" value="PEPTIDYLPROLYL ISOMERASE"/>
    <property type="match status" value="1"/>
</dbReference>
<dbReference type="InterPro" id="IPR050754">
    <property type="entry name" value="FKBP4/5/8-like"/>
</dbReference>
<dbReference type="GO" id="GO:0016020">
    <property type="term" value="C:membrane"/>
    <property type="evidence" value="ECO:0007669"/>
    <property type="project" value="TreeGrafter"/>
</dbReference>
<dbReference type="EMBL" id="CAJNDS010000802">
    <property type="protein sequence ID" value="CAE7235105.1"/>
    <property type="molecule type" value="Genomic_DNA"/>
</dbReference>
<dbReference type="Gene3D" id="1.25.40.10">
    <property type="entry name" value="Tetratricopeptide repeat domain"/>
    <property type="match status" value="1"/>
</dbReference>
<feature type="compositionally biased region" description="Basic and acidic residues" evidence="1">
    <location>
        <begin position="142"/>
        <end position="157"/>
    </location>
</feature>
<gene>
    <name evidence="2" type="primary">Fkbp59</name>
    <name evidence="2" type="ORF">SNAT2548_LOCUS10008</name>
</gene>
<dbReference type="Proteomes" id="UP000604046">
    <property type="component" value="Unassembled WGS sequence"/>
</dbReference>
<dbReference type="InterPro" id="IPR011990">
    <property type="entry name" value="TPR-like_helical_dom_sf"/>
</dbReference>
<dbReference type="AlphaFoldDB" id="A0A812L3A9"/>
<protein>
    <submittedName>
        <fullName evidence="2">Fkbp59 protein</fullName>
    </submittedName>
</protein>
<name>A0A812L3A9_9DINO</name>
<dbReference type="OrthoDB" id="433738at2759"/>
<keyword evidence="3" id="KW-1185">Reference proteome</keyword>
<comment type="caution">
    <text evidence="2">The sequence shown here is derived from an EMBL/GenBank/DDBJ whole genome shotgun (WGS) entry which is preliminary data.</text>
</comment>
<feature type="compositionally biased region" description="Basic and acidic residues" evidence="1">
    <location>
        <begin position="165"/>
        <end position="186"/>
    </location>
</feature>
<feature type="region of interest" description="Disordered" evidence="1">
    <location>
        <begin position="127"/>
        <end position="229"/>
    </location>
</feature>
<evidence type="ECO:0000256" key="1">
    <source>
        <dbReference type="SAM" id="MobiDB-lite"/>
    </source>
</evidence>
<proteinExistence type="predicted"/>
<dbReference type="PANTHER" id="PTHR46512">
    <property type="entry name" value="PEPTIDYLPROLYL ISOMERASE"/>
    <property type="match status" value="1"/>
</dbReference>
<dbReference type="SUPFAM" id="SSF48452">
    <property type="entry name" value="TPR-like"/>
    <property type="match status" value="1"/>
</dbReference>
<organism evidence="2 3">
    <name type="scientific">Symbiodinium natans</name>
    <dbReference type="NCBI Taxonomy" id="878477"/>
    <lineage>
        <taxon>Eukaryota</taxon>
        <taxon>Sar</taxon>
        <taxon>Alveolata</taxon>
        <taxon>Dinophyceae</taxon>
        <taxon>Suessiales</taxon>
        <taxon>Symbiodiniaceae</taxon>
        <taxon>Symbiodinium</taxon>
    </lineage>
</organism>